<evidence type="ECO:0000256" key="2">
    <source>
        <dbReference type="ARBA" id="ARBA00022692"/>
    </source>
</evidence>
<feature type="transmembrane region" description="Helical" evidence="5">
    <location>
        <begin position="62"/>
        <end position="82"/>
    </location>
</feature>
<feature type="transmembrane region" description="Helical" evidence="5">
    <location>
        <begin position="349"/>
        <end position="373"/>
    </location>
</feature>
<feature type="transmembrane region" description="Helical" evidence="5">
    <location>
        <begin position="189"/>
        <end position="208"/>
    </location>
</feature>
<dbReference type="Pfam" id="PF07690">
    <property type="entry name" value="MFS_1"/>
    <property type="match status" value="1"/>
</dbReference>
<dbReference type="GO" id="GO:0016020">
    <property type="term" value="C:membrane"/>
    <property type="evidence" value="ECO:0007669"/>
    <property type="project" value="UniProtKB-SubCell"/>
</dbReference>
<protein>
    <submittedName>
        <fullName evidence="6">MFS transporter</fullName>
    </submittedName>
</protein>
<evidence type="ECO:0000313" key="6">
    <source>
        <dbReference type="EMBL" id="OXE44262.1"/>
    </source>
</evidence>
<organism evidence="6 7">
    <name type="scientific">Turicimonas muris</name>
    <dbReference type="NCBI Taxonomy" id="1796652"/>
    <lineage>
        <taxon>Bacteria</taxon>
        <taxon>Pseudomonadati</taxon>
        <taxon>Pseudomonadota</taxon>
        <taxon>Betaproteobacteria</taxon>
        <taxon>Burkholderiales</taxon>
        <taxon>Sutterellaceae</taxon>
        <taxon>Turicimonas</taxon>
    </lineage>
</organism>
<dbReference type="PANTHER" id="PTHR23514">
    <property type="entry name" value="BYPASS OF STOP CODON PROTEIN 6"/>
    <property type="match status" value="1"/>
</dbReference>
<dbReference type="GO" id="GO:0022857">
    <property type="term" value="F:transmembrane transporter activity"/>
    <property type="evidence" value="ECO:0007669"/>
    <property type="project" value="InterPro"/>
</dbReference>
<dbReference type="InterPro" id="IPR036259">
    <property type="entry name" value="MFS_trans_sf"/>
</dbReference>
<feature type="transmembrane region" description="Helical" evidence="5">
    <location>
        <begin position="412"/>
        <end position="430"/>
    </location>
</feature>
<name>A0A227KBR1_9BURK</name>
<comment type="caution">
    <text evidence="6">The sequence shown here is derived from an EMBL/GenBank/DDBJ whole genome shotgun (WGS) entry which is preliminary data.</text>
</comment>
<accession>A0A227KBR1</accession>
<comment type="subcellular location">
    <subcellularLocation>
        <location evidence="1">Membrane</location>
        <topology evidence="1">Multi-pass membrane protein</topology>
    </subcellularLocation>
</comment>
<feature type="transmembrane region" description="Helical" evidence="5">
    <location>
        <begin position="385"/>
        <end position="406"/>
    </location>
</feature>
<dbReference type="InterPro" id="IPR011701">
    <property type="entry name" value="MFS"/>
</dbReference>
<keyword evidence="2 5" id="KW-0812">Transmembrane</keyword>
<feature type="transmembrane region" description="Helical" evidence="5">
    <location>
        <begin position="94"/>
        <end position="112"/>
    </location>
</feature>
<evidence type="ECO:0000313" key="7">
    <source>
        <dbReference type="Proteomes" id="UP000214610"/>
    </source>
</evidence>
<evidence type="ECO:0000256" key="4">
    <source>
        <dbReference type="ARBA" id="ARBA00023136"/>
    </source>
</evidence>
<evidence type="ECO:0000256" key="1">
    <source>
        <dbReference type="ARBA" id="ARBA00004141"/>
    </source>
</evidence>
<feature type="transmembrane region" description="Helical" evidence="5">
    <location>
        <begin position="323"/>
        <end position="343"/>
    </location>
</feature>
<dbReference type="InterPro" id="IPR051788">
    <property type="entry name" value="MFS_Transporter"/>
</dbReference>
<proteinExistence type="predicted"/>
<gene>
    <name evidence="6" type="ORF">ADH67_12720</name>
</gene>
<sequence>MVLRKKQTGRLAPTFAAYMQHIEFKKFLKLTIHFLHVLMRLPEDVFLVFDGVSMTEQLRNRLSCMAFFFIAGGTYSAIMAYMPSIKVHTQTTNAQIGTALFFFGVFSLISLLMSKKILEKLESALVIFLCTVWISLCICAIAFASSPLQLYMCFGAIGLGVGLIDAAVNMQGILFEQRHNQQALNLFHALYSGGSLVLSIIAAIAASAALKAEVFFPCVAGLFVAIGIFSKPGLLADHKKAEDKEAKPASERKIPFFVIVCGLLTLLAYSSEGSVAEWGPLYIVEEKDAPIALGALVYGVFSAMSFIGRLFADPIRKKVGSFVPIRIGLVVGLCGMLTVLFAQSAYLCLFGYALMGIGLAPVVPTLFSLAGSVPGISPQRASSTVAFLAYGGLLSVPPCIGYLAHISSLRSALFLVVAFLLIICAASLVLRRLFVNSGGKA</sequence>
<dbReference type="Proteomes" id="UP000214610">
    <property type="component" value="Unassembled WGS sequence"/>
</dbReference>
<feature type="transmembrane region" description="Helical" evidence="5">
    <location>
        <begin position="149"/>
        <end position="168"/>
    </location>
</feature>
<keyword evidence="7" id="KW-1185">Reference proteome</keyword>
<dbReference type="AlphaFoldDB" id="A0A227KBR1"/>
<evidence type="ECO:0000256" key="5">
    <source>
        <dbReference type="SAM" id="Phobius"/>
    </source>
</evidence>
<keyword evidence="3 5" id="KW-1133">Transmembrane helix</keyword>
<reference evidence="7" key="1">
    <citation type="submission" date="2017-05" db="EMBL/GenBank/DDBJ databases">
        <title>Improved OligoMM genomes.</title>
        <authorList>
            <person name="Garzetti D."/>
        </authorList>
    </citation>
    <scope>NUCLEOTIDE SEQUENCE [LARGE SCALE GENOMIC DNA]</scope>
    <source>
        <strain evidence="7">YL45</strain>
    </source>
</reference>
<dbReference type="CDD" id="cd17393">
    <property type="entry name" value="MFS_MosC_like"/>
    <property type="match status" value="1"/>
</dbReference>
<evidence type="ECO:0000256" key="3">
    <source>
        <dbReference type="ARBA" id="ARBA00022989"/>
    </source>
</evidence>
<feature type="transmembrane region" description="Helical" evidence="5">
    <location>
        <begin position="254"/>
        <end position="271"/>
    </location>
</feature>
<feature type="transmembrane region" description="Helical" evidence="5">
    <location>
        <begin position="291"/>
        <end position="311"/>
    </location>
</feature>
<feature type="transmembrane region" description="Helical" evidence="5">
    <location>
        <begin position="214"/>
        <end position="234"/>
    </location>
</feature>
<dbReference type="Gene3D" id="1.20.1250.20">
    <property type="entry name" value="MFS general substrate transporter like domains"/>
    <property type="match status" value="1"/>
</dbReference>
<keyword evidence="4 5" id="KW-0472">Membrane</keyword>
<dbReference type="SUPFAM" id="SSF103473">
    <property type="entry name" value="MFS general substrate transporter"/>
    <property type="match status" value="1"/>
</dbReference>
<dbReference type="EMBL" id="NHMP01000015">
    <property type="protein sequence ID" value="OXE44262.1"/>
    <property type="molecule type" value="Genomic_DNA"/>
</dbReference>
<feature type="transmembrane region" description="Helical" evidence="5">
    <location>
        <begin position="124"/>
        <end position="143"/>
    </location>
</feature>
<dbReference type="PANTHER" id="PTHR23514:SF13">
    <property type="entry name" value="INNER MEMBRANE PROTEIN YBJJ"/>
    <property type="match status" value="1"/>
</dbReference>